<gene>
    <name evidence="1" type="ORF">CGOC_LOCUS5060</name>
</gene>
<evidence type="ECO:0000313" key="1">
    <source>
        <dbReference type="EMBL" id="VDK60581.1"/>
    </source>
</evidence>
<dbReference type="Proteomes" id="UP000271889">
    <property type="component" value="Unassembled WGS sequence"/>
</dbReference>
<name>A0A3P6T6I7_CYLGO</name>
<protein>
    <submittedName>
        <fullName evidence="1">Uncharacterized protein</fullName>
    </submittedName>
</protein>
<dbReference type="EMBL" id="UYRV01014857">
    <property type="protein sequence ID" value="VDK60581.1"/>
    <property type="molecule type" value="Genomic_DNA"/>
</dbReference>
<dbReference type="AlphaFoldDB" id="A0A3P6T6I7"/>
<accession>A0A3P6T6I7</accession>
<organism evidence="1 2">
    <name type="scientific">Cylicostephanus goldi</name>
    <name type="common">Nematode worm</name>
    <dbReference type="NCBI Taxonomy" id="71465"/>
    <lineage>
        <taxon>Eukaryota</taxon>
        <taxon>Metazoa</taxon>
        <taxon>Ecdysozoa</taxon>
        <taxon>Nematoda</taxon>
        <taxon>Chromadorea</taxon>
        <taxon>Rhabditida</taxon>
        <taxon>Rhabditina</taxon>
        <taxon>Rhabditomorpha</taxon>
        <taxon>Strongyloidea</taxon>
        <taxon>Strongylidae</taxon>
        <taxon>Cylicostephanus</taxon>
    </lineage>
</organism>
<evidence type="ECO:0000313" key="2">
    <source>
        <dbReference type="Proteomes" id="UP000271889"/>
    </source>
</evidence>
<reference evidence="1 2" key="1">
    <citation type="submission" date="2018-11" db="EMBL/GenBank/DDBJ databases">
        <authorList>
            <consortium name="Pathogen Informatics"/>
        </authorList>
    </citation>
    <scope>NUCLEOTIDE SEQUENCE [LARGE SCALE GENOMIC DNA]</scope>
</reference>
<proteinExistence type="predicted"/>
<keyword evidence="2" id="KW-1185">Reference proteome</keyword>
<sequence length="59" mass="6901">MDKEDMARIHDPGTIPLLITRAEDMNKAELVWVHDLPKLPLTVMWDSHSLHMEIKVRLL</sequence>